<gene>
    <name evidence="11" type="ORF">MNBD_NITROSPIRAE01-1834</name>
</gene>
<dbReference type="CDD" id="cd07185">
    <property type="entry name" value="OmpA_C-like"/>
    <property type="match status" value="1"/>
</dbReference>
<reference evidence="11" key="1">
    <citation type="submission" date="2018-06" db="EMBL/GenBank/DDBJ databases">
        <authorList>
            <person name="Zhirakovskaya E."/>
        </authorList>
    </citation>
    <scope>NUCLEOTIDE SEQUENCE</scope>
</reference>
<protein>
    <submittedName>
        <fullName evidence="11">18K peptidoglycan-associated outer membrane lipoprotein Peptidoglycan-associated lipoprotein Outer membrane protein P6 OmpA/MotB</fullName>
    </submittedName>
</protein>
<keyword evidence="7 11" id="KW-0449">Lipoprotein</keyword>
<evidence type="ECO:0000256" key="1">
    <source>
        <dbReference type="ARBA" id="ARBA00004442"/>
    </source>
</evidence>
<evidence type="ECO:0000256" key="6">
    <source>
        <dbReference type="ARBA" id="ARBA00023237"/>
    </source>
</evidence>
<dbReference type="Gene3D" id="3.30.1330.60">
    <property type="entry name" value="OmpA-like domain"/>
    <property type="match status" value="1"/>
</dbReference>
<evidence type="ECO:0000259" key="10">
    <source>
        <dbReference type="PROSITE" id="PS51123"/>
    </source>
</evidence>
<evidence type="ECO:0000256" key="2">
    <source>
        <dbReference type="ARBA" id="ARBA00022618"/>
    </source>
</evidence>
<evidence type="ECO:0000256" key="5">
    <source>
        <dbReference type="ARBA" id="ARBA00023139"/>
    </source>
</evidence>
<dbReference type="GO" id="GO:0009279">
    <property type="term" value="C:cell outer membrane"/>
    <property type="evidence" value="ECO:0007669"/>
    <property type="project" value="UniProtKB-SubCell"/>
</dbReference>
<keyword evidence="6" id="KW-0998">Cell outer membrane</keyword>
<dbReference type="InterPro" id="IPR006690">
    <property type="entry name" value="OMPA-like_CS"/>
</dbReference>
<dbReference type="PROSITE" id="PS01068">
    <property type="entry name" value="OMPA_1"/>
    <property type="match status" value="1"/>
</dbReference>
<dbReference type="PROSITE" id="PS51123">
    <property type="entry name" value="OMPA_2"/>
    <property type="match status" value="1"/>
</dbReference>
<dbReference type="InterPro" id="IPR006664">
    <property type="entry name" value="OMP_bac"/>
</dbReference>
<evidence type="ECO:0000256" key="9">
    <source>
        <dbReference type="SAM" id="MobiDB-lite"/>
    </source>
</evidence>
<evidence type="ECO:0000256" key="3">
    <source>
        <dbReference type="ARBA" id="ARBA00022729"/>
    </source>
</evidence>
<keyword evidence="5" id="KW-0564">Palmitate</keyword>
<dbReference type="PRINTS" id="PR01021">
    <property type="entry name" value="OMPADOMAIN"/>
</dbReference>
<dbReference type="PANTHER" id="PTHR30329">
    <property type="entry name" value="STATOR ELEMENT OF FLAGELLAR MOTOR COMPLEX"/>
    <property type="match status" value="1"/>
</dbReference>
<evidence type="ECO:0000256" key="7">
    <source>
        <dbReference type="ARBA" id="ARBA00023288"/>
    </source>
</evidence>
<name>A0A3B1D7P6_9ZZZZ</name>
<dbReference type="NCBIfam" id="TIGR02802">
    <property type="entry name" value="Pal_lipo"/>
    <property type="match status" value="1"/>
</dbReference>
<dbReference type="PANTHER" id="PTHR30329:SF21">
    <property type="entry name" value="LIPOPROTEIN YIAD-RELATED"/>
    <property type="match status" value="1"/>
</dbReference>
<keyword evidence="3" id="KW-0732">Signal</keyword>
<comment type="subcellular location">
    <subcellularLocation>
        <location evidence="1">Cell outer membrane</location>
    </subcellularLocation>
</comment>
<dbReference type="InterPro" id="IPR006665">
    <property type="entry name" value="OmpA-like"/>
</dbReference>
<dbReference type="Pfam" id="PF00691">
    <property type="entry name" value="OmpA"/>
    <property type="match status" value="1"/>
</dbReference>
<dbReference type="EMBL" id="UOGF01000081">
    <property type="protein sequence ID" value="VAX31978.1"/>
    <property type="molecule type" value="Genomic_DNA"/>
</dbReference>
<evidence type="ECO:0000313" key="11">
    <source>
        <dbReference type="EMBL" id="VAX31978.1"/>
    </source>
</evidence>
<evidence type="ECO:0000256" key="8">
    <source>
        <dbReference type="ARBA" id="ARBA00023306"/>
    </source>
</evidence>
<proteinExistence type="inferred from homology"/>
<dbReference type="InterPro" id="IPR050330">
    <property type="entry name" value="Bact_OuterMem_StrucFunc"/>
</dbReference>
<dbReference type="AlphaFoldDB" id="A0A3B1D7P6"/>
<accession>A0A3B1D7P6</accession>
<dbReference type="InterPro" id="IPR014169">
    <property type="entry name" value="Pal_lipo_C"/>
</dbReference>
<dbReference type="InterPro" id="IPR036737">
    <property type="entry name" value="OmpA-like_sf"/>
</dbReference>
<feature type="domain" description="OmpA-like" evidence="10">
    <location>
        <begin position="97"/>
        <end position="214"/>
    </location>
</feature>
<feature type="region of interest" description="Disordered" evidence="9">
    <location>
        <begin position="75"/>
        <end position="96"/>
    </location>
</feature>
<organism evidence="11">
    <name type="scientific">hydrothermal vent metagenome</name>
    <dbReference type="NCBI Taxonomy" id="652676"/>
    <lineage>
        <taxon>unclassified sequences</taxon>
        <taxon>metagenomes</taxon>
        <taxon>ecological metagenomes</taxon>
    </lineage>
</organism>
<dbReference type="GO" id="GO:0051301">
    <property type="term" value="P:cell division"/>
    <property type="evidence" value="ECO:0007669"/>
    <property type="project" value="UniProtKB-KW"/>
</dbReference>
<dbReference type="HAMAP" id="MF_02204">
    <property type="entry name" value="Pal"/>
    <property type="match status" value="1"/>
</dbReference>
<keyword evidence="2" id="KW-0132">Cell division</keyword>
<evidence type="ECO:0000256" key="4">
    <source>
        <dbReference type="ARBA" id="ARBA00023136"/>
    </source>
</evidence>
<sequence>MNKTRLTFFIGLVLIFLQVSCSKKVAPVSGSAGLDEGGRSQAMDEAPNALGNDAVREQDALAGFDDGLRGMQSLEEQSPQEREQQQQQQQQEDRASSLAEVMNRLQDVFFEYDKAVLHRASKEALQENARNLILHPTTQVQIEGHTDARGNNEYNLALGARRARAVKRFLEALGVESSRMKIISFGEEKPACRINTERCWKQNRRAHFMSQPQG</sequence>
<keyword evidence="8" id="KW-0131">Cell cycle</keyword>
<dbReference type="InterPro" id="IPR039001">
    <property type="entry name" value="Pal"/>
</dbReference>
<dbReference type="SUPFAM" id="SSF103088">
    <property type="entry name" value="OmpA-like"/>
    <property type="match status" value="1"/>
</dbReference>
<keyword evidence="4" id="KW-0472">Membrane</keyword>